<dbReference type="PROSITE" id="PS51918">
    <property type="entry name" value="RADICAL_SAM"/>
    <property type="match status" value="1"/>
</dbReference>
<evidence type="ECO:0000313" key="8">
    <source>
        <dbReference type="EMBL" id="MBP1904019.1"/>
    </source>
</evidence>
<dbReference type="Proteomes" id="UP001519272">
    <property type="component" value="Unassembled WGS sequence"/>
</dbReference>
<comment type="caution">
    <text evidence="8">The sequence shown here is derived from an EMBL/GenBank/DDBJ whole genome shotgun (WGS) entry which is preliminary data.</text>
</comment>
<keyword evidence="5" id="KW-0408">Iron</keyword>
<dbReference type="Pfam" id="PF04055">
    <property type="entry name" value="Radical_SAM"/>
    <property type="match status" value="1"/>
</dbReference>
<gene>
    <name evidence="8" type="ORF">J2Z32_000636</name>
</gene>
<dbReference type="SFLD" id="SFLDG01067">
    <property type="entry name" value="SPASM/twitch_domain_containing"/>
    <property type="match status" value="1"/>
</dbReference>
<dbReference type="SFLD" id="SFLDG01386">
    <property type="entry name" value="main_SPASM_domain-containing"/>
    <property type="match status" value="1"/>
</dbReference>
<feature type="domain" description="Radical SAM core" evidence="7">
    <location>
        <begin position="82"/>
        <end position="316"/>
    </location>
</feature>
<proteinExistence type="predicted"/>
<evidence type="ECO:0000256" key="5">
    <source>
        <dbReference type="ARBA" id="ARBA00023004"/>
    </source>
</evidence>
<reference evidence="8 9" key="1">
    <citation type="submission" date="2021-03" db="EMBL/GenBank/DDBJ databases">
        <title>Genomic Encyclopedia of Type Strains, Phase IV (KMG-IV): sequencing the most valuable type-strain genomes for metagenomic binning, comparative biology and taxonomic classification.</title>
        <authorList>
            <person name="Goeker M."/>
        </authorList>
    </citation>
    <scope>NUCLEOTIDE SEQUENCE [LARGE SCALE GENOMIC DNA]</scope>
    <source>
        <strain evidence="8 9">DSM 14349</strain>
    </source>
</reference>
<evidence type="ECO:0000256" key="1">
    <source>
        <dbReference type="ARBA" id="ARBA00001966"/>
    </source>
</evidence>
<dbReference type="CDD" id="cd01335">
    <property type="entry name" value="Radical_SAM"/>
    <property type="match status" value="1"/>
</dbReference>
<dbReference type="InterPro" id="IPR058240">
    <property type="entry name" value="rSAM_sf"/>
</dbReference>
<dbReference type="RefSeq" id="WP_210087698.1">
    <property type="nucleotide sequence ID" value="NZ_JAGGKG010000002.1"/>
</dbReference>
<dbReference type="EMBL" id="JAGGKG010000002">
    <property type="protein sequence ID" value="MBP1904019.1"/>
    <property type="molecule type" value="Genomic_DNA"/>
</dbReference>
<comment type="cofactor">
    <cofactor evidence="1">
        <name>[4Fe-4S] cluster</name>
        <dbReference type="ChEBI" id="CHEBI:49883"/>
    </cofactor>
</comment>
<dbReference type="InterPro" id="IPR024001">
    <property type="entry name" value="Cys-rich_pep_rSAM_mat_CcpM"/>
</dbReference>
<dbReference type="InterPro" id="IPR007197">
    <property type="entry name" value="rSAM"/>
</dbReference>
<evidence type="ECO:0000313" key="9">
    <source>
        <dbReference type="Proteomes" id="UP001519272"/>
    </source>
</evidence>
<dbReference type="PANTHER" id="PTHR43273">
    <property type="entry name" value="ANAEROBIC SULFATASE-MATURATING ENZYME HOMOLOG ASLB-RELATED"/>
    <property type="match status" value="1"/>
</dbReference>
<name>A0ABS4FNR3_9BACL</name>
<keyword evidence="2" id="KW-0004">4Fe-4S</keyword>
<sequence length="470" mass="53903">MQNVKPQIVYKSFATPNGFYVYDRNKNAVIGISKEDYVSLESSEWDESVSKDILMKYQAKDFLCPNRLKKIEHPATKYLPYYLENRVEQMVIQLTQNCNLRCSYCVYSGNYVNRQHTGKRMSFNIARKGIDYLLSHSKDLEEVTIGFYGGEPLLELNLIKQCVEYVKENAEGKDVLYSITTNGTLINGETVKFLMENNFTLIISLDGGKETHDVHRRFATTGKGSFELIMDNIKDIKAKYPEYIKNIFFNSVITPQSDYGCMKTFFDTDEIMNEAHVMTNTVSEFYTKDQEKYNDKYYVVSSYGYFKLLLCLVGKSEKKHVSKLFYPDIARLRKSYKTLESIHDIPEVYHHGGPCIPGAKRIFVNCDGELFPCERVSEQSSVMKMGDVDTGVDIEKAKRILNVGQVTENECLNCWALLHCSMCAATADNLKTLSSTKKLEGCDHSRAQVLDTMQDLCLLKEFGFHFEEEA</sequence>
<dbReference type="NCBIfam" id="TIGR04068">
    <property type="entry name" value="rSAM_ocin_clost"/>
    <property type="match status" value="1"/>
</dbReference>
<dbReference type="InterPro" id="IPR000385">
    <property type="entry name" value="MoaA_NifB_PqqE_Fe-S-bd_CS"/>
</dbReference>
<evidence type="ECO:0000256" key="3">
    <source>
        <dbReference type="ARBA" id="ARBA00022691"/>
    </source>
</evidence>
<evidence type="ECO:0000256" key="6">
    <source>
        <dbReference type="ARBA" id="ARBA00023014"/>
    </source>
</evidence>
<evidence type="ECO:0000256" key="2">
    <source>
        <dbReference type="ARBA" id="ARBA00022485"/>
    </source>
</evidence>
<keyword evidence="6" id="KW-0411">Iron-sulfur</keyword>
<evidence type="ECO:0000259" key="7">
    <source>
        <dbReference type="PROSITE" id="PS51918"/>
    </source>
</evidence>
<organism evidence="8 9">
    <name type="scientific">Paenibacillus turicensis</name>
    <dbReference type="NCBI Taxonomy" id="160487"/>
    <lineage>
        <taxon>Bacteria</taxon>
        <taxon>Bacillati</taxon>
        <taxon>Bacillota</taxon>
        <taxon>Bacilli</taxon>
        <taxon>Bacillales</taxon>
        <taxon>Paenibacillaceae</taxon>
        <taxon>Paenibacillus</taxon>
    </lineage>
</organism>
<protein>
    <recommendedName>
        <fullName evidence="7">Radical SAM core domain-containing protein</fullName>
    </recommendedName>
</protein>
<dbReference type="PANTHER" id="PTHR43273:SF8">
    <property type="entry name" value="RADICAL SAM DOMAIN PROTEIN"/>
    <property type="match status" value="1"/>
</dbReference>
<keyword evidence="4" id="KW-0479">Metal-binding</keyword>
<accession>A0ABS4FNR3</accession>
<dbReference type="Gene3D" id="3.20.20.70">
    <property type="entry name" value="Aldolase class I"/>
    <property type="match status" value="1"/>
</dbReference>
<keyword evidence="9" id="KW-1185">Reference proteome</keyword>
<keyword evidence="3" id="KW-0949">S-adenosyl-L-methionine</keyword>
<dbReference type="SFLD" id="SFLDG01384">
    <property type="entry name" value="thioether_bond_formation_requi"/>
    <property type="match status" value="1"/>
</dbReference>
<dbReference type="PROSITE" id="PS01305">
    <property type="entry name" value="MOAA_NIFB_PQQE"/>
    <property type="match status" value="1"/>
</dbReference>
<dbReference type="SUPFAM" id="SSF102114">
    <property type="entry name" value="Radical SAM enzymes"/>
    <property type="match status" value="1"/>
</dbReference>
<dbReference type="InterPro" id="IPR013785">
    <property type="entry name" value="Aldolase_TIM"/>
</dbReference>
<dbReference type="InterPro" id="IPR023867">
    <property type="entry name" value="Sulphatase_maturase_rSAM"/>
</dbReference>
<evidence type="ECO:0000256" key="4">
    <source>
        <dbReference type="ARBA" id="ARBA00022723"/>
    </source>
</evidence>
<dbReference type="SFLD" id="SFLDS00029">
    <property type="entry name" value="Radical_SAM"/>
    <property type="match status" value="1"/>
</dbReference>